<dbReference type="AlphaFoldDB" id="A0A7G9Y7B1"/>
<dbReference type="EMBL" id="MT630874">
    <property type="protein sequence ID" value="QNO43895.1"/>
    <property type="molecule type" value="Genomic_DNA"/>
</dbReference>
<dbReference type="SUPFAM" id="SSF48452">
    <property type="entry name" value="TPR-like"/>
    <property type="match status" value="1"/>
</dbReference>
<dbReference type="InterPro" id="IPR011990">
    <property type="entry name" value="TPR-like_helical_dom_sf"/>
</dbReference>
<evidence type="ECO:0000256" key="2">
    <source>
        <dbReference type="ARBA" id="ARBA00022803"/>
    </source>
</evidence>
<reference evidence="4" key="1">
    <citation type="submission" date="2020-06" db="EMBL/GenBank/DDBJ databases">
        <title>Unique genomic features of the anaerobic methanotrophic archaea.</title>
        <authorList>
            <person name="Chadwick G.L."/>
            <person name="Skennerton C.T."/>
            <person name="Laso-Perez R."/>
            <person name="Leu A.O."/>
            <person name="Speth D.R."/>
            <person name="Yu H."/>
            <person name="Morgan-Lang C."/>
            <person name="Hatzenpichler R."/>
            <person name="Goudeau D."/>
            <person name="Malmstrom R."/>
            <person name="Brazelton W.J."/>
            <person name="Woyke T."/>
            <person name="Hallam S.J."/>
            <person name="Tyson G.W."/>
            <person name="Wegener G."/>
            <person name="Boetius A."/>
            <person name="Orphan V."/>
        </authorList>
    </citation>
    <scope>NUCLEOTIDE SEQUENCE</scope>
</reference>
<dbReference type="Pfam" id="PF13424">
    <property type="entry name" value="TPR_12"/>
    <property type="match status" value="2"/>
</dbReference>
<dbReference type="PANTHER" id="PTHR45641:SF19">
    <property type="entry name" value="NEPHROCYSTIN-3"/>
    <property type="match status" value="1"/>
</dbReference>
<dbReference type="SUPFAM" id="SSF50249">
    <property type="entry name" value="Nucleic acid-binding proteins"/>
    <property type="match status" value="1"/>
</dbReference>
<dbReference type="SMART" id="SM00028">
    <property type="entry name" value="TPR"/>
    <property type="match status" value="5"/>
</dbReference>
<organism evidence="4">
    <name type="scientific">Candidatus Methanogaster sp. ANME-2c ERB4</name>
    <dbReference type="NCBI Taxonomy" id="2759911"/>
    <lineage>
        <taxon>Archaea</taxon>
        <taxon>Methanobacteriati</taxon>
        <taxon>Methanobacteriota</taxon>
        <taxon>Stenosarchaea group</taxon>
        <taxon>Methanomicrobia</taxon>
        <taxon>Methanosarcinales</taxon>
        <taxon>ANME-2 cluster</taxon>
        <taxon>Candidatus Methanogasteraceae</taxon>
        <taxon>Candidatus Methanogaster</taxon>
    </lineage>
</organism>
<dbReference type="InterPro" id="IPR012340">
    <property type="entry name" value="NA-bd_OB-fold"/>
</dbReference>
<proteinExistence type="predicted"/>
<accession>A0A7G9Y7B1</accession>
<dbReference type="Gene3D" id="1.25.40.10">
    <property type="entry name" value="Tetratricopeptide repeat domain"/>
    <property type="match status" value="2"/>
</dbReference>
<keyword evidence="1" id="KW-0677">Repeat</keyword>
<dbReference type="InterPro" id="IPR019734">
    <property type="entry name" value="TPR_rpt"/>
</dbReference>
<dbReference type="Pfam" id="PF13181">
    <property type="entry name" value="TPR_8"/>
    <property type="match status" value="1"/>
</dbReference>
<name>A0A7G9Y7B1_9EURY</name>
<feature type="repeat" description="TPR" evidence="3">
    <location>
        <begin position="112"/>
        <end position="145"/>
    </location>
</feature>
<evidence type="ECO:0000313" key="4">
    <source>
        <dbReference type="EMBL" id="QNO43895.1"/>
    </source>
</evidence>
<dbReference type="PROSITE" id="PS50005">
    <property type="entry name" value="TPR"/>
    <property type="match status" value="1"/>
</dbReference>
<gene>
    <name evidence="4" type="ORF">HNHCPBFK_00025</name>
</gene>
<keyword evidence="2 3" id="KW-0802">TPR repeat</keyword>
<dbReference type="Gene3D" id="2.40.50.140">
    <property type="entry name" value="Nucleic acid-binding proteins"/>
    <property type="match status" value="1"/>
</dbReference>
<evidence type="ECO:0000256" key="3">
    <source>
        <dbReference type="PROSITE-ProRule" id="PRU00339"/>
    </source>
</evidence>
<evidence type="ECO:0000256" key="1">
    <source>
        <dbReference type="ARBA" id="ARBA00022737"/>
    </source>
</evidence>
<dbReference type="PANTHER" id="PTHR45641">
    <property type="entry name" value="TETRATRICOPEPTIDE REPEAT PROTEIN (AFU_ORTHOLOGUE AFUA_6G03870)"/>
    <property type="match status" value="1"/>
</dbReference>
<protein>
    <submittedName>
        <fullName evidence="4">Uncharacterized protein</fullName>
    </submittedName>
</protein>
<sequence>MLQRQGHFDEAEKELRRSIGIDEKIGNERGLAMTLNSLGGVLQRQGHFDEAEKELRRSIGISEKLDDERGLSMVLHSLGGVLKDQGKFDEAEKELRRSIGIREKLDDERGLSMVLHSLGGMLQRQGRFEEADETFRHSIEIGERLEDKLHLAIVHHTRGKALHAWKQFEKAAAELCESFRINESLKKRRGIDIVTPVLIKTLLTLGRADEALDYCQRALKIAPTSSHLLKLRDRLTSPKKISHGTIKRVIPNRWGYLYGFITTDDGDADIYFREGYVGSVSLSDLVVGARVEVEVEHDPTGRWRATNIRLIV</sequence>